<proteinExistence type="predicted"/>
<dbReference type="AlphaFoldDB" id="A0AAP2DKY6"/>
<dbReference type="RefSeq" id="WP_254163299.1">
    <property type="nucleotide sequence ID" value="NZ_JAHESF010000009.1"/>
</dbReference>
<sequence>MMSLKEKFGWLNFPKKEYASSAEVVPFDFVRTRKGILKELVISSMSGNVVGIYSRALGEGMFLAAVEKIESNAREEIITLNRYDMSGHMLARTRVSVDEIHMVCPFNRVYTNPSMNAERPGLYR</sequence>
<comment type="caution">
    <text evidence="1">The sequence shown here is derived from an EMBL/GenBank/DDBJ whole genome shotgun (WGS) entry which is preliminary data.</text>
</comment>
<name>A0AAP2DKY6_9BACT</name>
<protein>
    <submittedName>
        <fullName evidence="1">Uncharacterized protein</fullName>
    </submittedName>
</protein>
<evidence type="ECO:0000313" key="1">
    <source>
        <dbReference type="EMBL" id="MBT1697429.1"/>
    </source>
</evidence>
<gene>
    <name evidence="1" type="ORF">KK083_11115</name>
</gene>
<dbReference type="Proteomes" id="UP001319200">
    <property type="component" value="Unassembled WGS sequence"/>
</dbReference>
<keyword evidence="2" id="KW-1185">Reference proteome</keyword>
<accession>A0AAP2DKY6</accession>
<evidence type="ECO:0000313" key="2">
    <source>
        <dbReference type="Proteomes" id="UP001319200"/>
    </source>
</evidence>
<organism evidence="1 2">
    <name type="scientific">Chryseosolibacter histidini</name>
    <dbReference type="NCBI Taxonomy" id="2782349"/>
    <lineage>
        <taxon>Bacteria</taxon>
        <taxon>Pseudomonadati</taxon>
        <taxon>Bacteroidota</taxon>
        <taxon>Cytophagia</taxon>
        <taxon>Cytophagales</taxon>
        <taxon>Chryseotaleaceae</taxon>
        <taxon>Chryseosolibacter</taxon>
    </lineage>
</organism>
<dbReference type="EMBL" id="JAHESF010000009">
    <property type="protein sequence ID" value="MBT1697429.1"/>
    <property type="molecule type" value="Genomic_DNA"/>
</dbReference>
<reference evidence="1 2" key="1">
    <citation type="submission" date="2021-05" db="EMBL/GenBank/DDBJ databases">
        <title>A Polyphasic approach of four new species of the genus Ohtaekwangia: Ohtaekwangia histidinii sp. nov., Ohtaekwangia cretensis sp. nov., Ohtaekwangia indiensis sp. nov., Ohtaekwangia reichenbachii sp. nov. from diverse environment.</title>
        <authorList>
            <person name="Octaviana S."/>
        </authorList>
    </citation>
    <scope>NUCLEOTIDE SEQUENCE [LARGE SCALE GENOMIC DNA]</scope>
    <source>
        <strain evidence="1 2">PWU4</strain>
    </source>
</reference>